<dbReference type="GO" id="GO:0005975">
    <property type="term" value="P:carbohydrate metabolic process"/>
    <property type="evidence" value="ECO:0007669"/>
    <property type="project" value="InterPro"/>
</dbReference>
<evidence type="ECO:0000256" key="5">
    <source>
        <dbReference type="ARBA" id="ARBA00023295"/>
    </source>
</evidence>
<dbReference type="PANTHER" id="PTHR30480:SF13">
    <property type="entry name" value="BETA-HEXOSAMINIDASE"/>
    <property type="match status" value="1"/>
</dbReference>
<comment type="caution">
    <text evidence="7">The sequence shown here is derived from an EMBL/GenBank/DDBJ whole genome shotgun (WGS) entry which is preliminary data.</text>
</comment>
<dbReference type="Gene3D" id="3.40.50.1700">
    <property type="entry name" value="Glycoside hydrolase family 3 C-terminal domain"/>
    <property type="match status" value="1"/>
</dbReference>
<dbReference type="EMBL" id="JPIN01000013">
    <property type="protein sequence ID" value="KFZ27903.1"/>
    <property type="molecule type" value="Genomic_DNA"/>
</dbReference>
<dbReference type="InterPro" id="IPR017853">
    <property type="entry name" value="GH"/>
</dbReference>
<dbReference type="PROSITE" id="PS51257">
    <property type="entry name" value="PROKAR_LIPOPROTEIN"/>
    <property type="match status" value="1"/>
</dbReference>
<name>A0A094L010_9GAMM</name>
<dbReference type="EC" id="3.2.1.52" evidence="3"/>
<dbReference type="Proteomes" id="UP000053718">
    <property type="component" value="Unassembled WGS sequence"/>
</dbReference>
<evidence type="ECO:0000259" key="6">
    <source>
        <dbReference type="Pfam" id="PF00933"/>
    </source>
</evidence>
<keyword evidence="8" id="KW-1185">Reference proteome</keyword>
<dbReference type="InterPro" id="IPR050226">
    <property type="entry name" value="NagZ_Beta-hexosaminidase"/>
</dbReference>
<dbReference type="Pfam" id="PF00933">
    <property type="entry name" value="Glyco_hydro_3"/>
    <property type="match status" value="1"/>
</dbReference>
<comment type="catalytic activity">
    <reaction evidence="1">
        <text>Hydrolysis of terminal non-reducing N-acetyl-D-hexosamine residues in N-acetyl-beta-D-hexosaminides.</text>
        <dbReference type="EC" id="3.2.1.52"/>
    </reaction>
</comment>
<dbReference type="Gene3D" id="3.20.20.300">
    <property type="entry name" value="Glycoside hydrolase, family 3, N-terminal domain"/>
    <property type="match status" value="1"/>
</dbReference>
<dbReference type="InterPro" id="IPR001764">
    <property type="entry name" value="Glyco_hydro_3_N"/>
</dbReference>
<sequence>MKRIVAVFCSLAVLLGCSPQVDDDELKRLVGQKLMLDFRYFCADDTPSDECKSAVTELPPELAEVLRDGQIGGVILFADNLVDAPQIVRLIDAMQRVMRDAGLPPLFIAIDQEGGRVARLPEQVDVRFAGNMALGASYTADAEQGQQLTRDVASGMAQVLHDLGFNLNFAPTVDVNVNPDNPVINVRSYGESPQMVAELGQITVAAMQQQGVMSALKHFPGHGDTNVDSHTGLPRVDHDRATIAAVDLLPFAYSINSAEPPAMIMTAHIQYPQLDDSTFVATDGTETILPATMSRKILSGVLREELNYQGVIVTDALDMAGIAHYFDEVDATLQTFRAGADIALMPFTIRNPADIAAFWQYHAQVIAGARNLEATELRASATRIAALKTDYQLSETMDLDARLATTVALPRASNVALEDKLANAAVTTVFGHAALPLQASHWHFVMPDTLRCEAAQQALHQQRPELTSSCTSLARLPGAPEQQWPADSAIIVGDITPHHSLVEMGGMDDLASWRERPSKAEQHAWLQETLSMAREQQLPTVFVALRAPYVIGDFRELATAAVATYDYSAAIADAGRVRSASINALITTLLTGQAAGQLPVSVD</sequence>
<evidence type="ECO:0000313" key="7">
    <source>
        <dbReference type="EMBL" id="KFZ27903.1"/>
    </source>
</evidence>
<dbReference type="GO" id="GO:0009254">
    <property type="term" value="P:peptidoglycan turnover"/>
    <property type="evidence" value="ECO:0007669"/>
    <property type="project" value="TreeGrafter"/>
</dbReference>
<dbReference type="RefSeq" id="WP_051986773.1">
    <property type="nucleotide sequence ID" value="NZ_JPIN01000013.1"/>
</dbReference>
<feature type="domain" description="Glycoside hydrolase family 3 N-terminal" evidence="6">
    <location>
        <begin position="61"/>
        <end position="386"/>
    </location>
</feature>
<dbReference type="PANTHER" id="PTHR30480">
    <property type="entry name" value="BETA-HEXOSAMINIDASE-RELATED"/>
    <property type="match status" value="1"/>
</dbReference>
<evidence type="ECO:0000256" key="1">
    <source>
        <dbReference type="ARBA" id="ARBA00001231"/>
    </source>
</evidence>
<comment type="similarity">
    <text evidence="2">Belongs to the glycosyl hydrolase 3 family.</text>
</comment>
<protein>
    <recommendedName>
        <fullName evidence="3">beta-N-acetylhexosaminidase</fullName>
        <ecNumber evidence="3">3.2.1.52</ecNumber>
    </recommendedName>
</protein>
<dbReference type="AlphaFoldDB" id="A0A094L010"/>
<dbReference type="InterPro" id="IPR019800">
    <property type="entry name" value="Glyco_hydro_3_AS"/>
</dbReference>
<proteinExistence type="inferred from homology"/>
<organism evidence="7 8">
    <name type="scientific">Pseudidiomarina atlantica</name>
    <dbReference type="NCBI Taxonomy" id="1517416"/>
    <lineage>
        <taxon>Bacteria</taxon>
        <taxon>Pseudomonadati</taxon>
        <taxon>Pseudomonadota</taxon>
        <taxon>Gammaproteobacteria</taxon>
        <taxon>Alteromonadales</taxon>
        <taxon>Idiomarinaceae</taxon>
        <taxon>Pseudidiomarina</taxon>
    </lineage>
</organism>
<dbReference type="InterPro" id="IPR036881">
    <property type="entry name" value="Glyco_hydro_3_C_sf"/>
</dbReference>
<dbReference type="InterPro" id="IPR036962">
    <property type="entry name" value="Glyco_hydro_3_N_sf"/>
</dbReference>
<gene>
    <name evidence="7" type="ORF">IDAT_11550</name>
</gene>
<dbReference type="GO" id="GO:0004563">
    <property type="term" value="F:beta-N-acetylhexosaminidase activity"/>
    <property type="evidence" value="ECO:0007669"/>
    <property type="project" value="UniProtKB-EC"/>
</dbReference>
<evidence type="ECO:0000313" key="8">
    <source>
        <dbReference type="Proteomes" id="UP000053718"/>
    </source>
</evidence>
<keyword evidence="5" id="KW-0326">Glycosidase</keyword>
<keyword evidence="4" id="KW-0378">Hydrolase</keyword>
<dbReference type="STRING" id="1517416.IDAT_11550"/>
<dbReference type="OrthoDB" id="9786661at2"/>
<accession>A0A094L010</accession>
<dbReference type="PROSITE" id="PS00775">
    <property type="entry name" value="GLYCOSYL_HYDROL_F3"/>
    <property type="match status" value="1"/>
</dbReference>
<evidence type="ECO:0000256" key="3">
    <source>
        <dbReference type="ARBA" id="ARBA00012663"/>
    </source>
</evidence>
<dbReference type="eggNOG" id="COG1472">
    <property type="taxonomic scope" value="Bacteria"/>
</dbReference>
<evidence type="ECO:0000256" key="2">
    <source>
        <dbReference type="ARBA" id="ARBA00005336"/>
    </source>
</evidence>
<evidence type="ECO:0000256" key="4">
    <source>
        <dbReference type="ARBA" id="ARBA00022801"/>
    </source>
</evidence>
<reference evidence="7 8" key="1">
    <citation type="submission" date="2014-06" db="EMBL/GenBank/DDBJ databases">
        <title>Draft genome sequence of Idiomarina sp. MCCC 1A10513.</title>
        <authorList>
            <person name="Du J."/>
            <person name="Lai Q."/>
            <person name="Shao Z."/>
        </authorList>
    </citation>
    <scope>NUCLEOTIDE SEQUENCE [LARGE SCALE GENOMIC DNA]</scope>
    <source>
        <strain evidence="7 8">MCCC 1A10513</strain>
    </source>
</reference>
<dbReference type="SUPFAM" id="SSF51445">
    <property type="entry name" value="(Trans)glycosidases"/>
    <property type="match status" value="1"/>
</dbReference>